<comment type="caution">
    <text evidence="1">The sequence shown here is derived from an EMBL/GenBank/DDBJ whole genome shotgun (WGS) entry which is preliminary data.</text>
</comment>
<accession>A0AAN7WLE0</accession>
<dbReference type="EMBL" id="JAVRQU010000006">
    <property type="protein sequence ID" value="KAK5701605.1"/>
    <property type="molecule type" value="Genomic_DNA"/>
</dbReference>
<sequence length="307" mass="34024">MASTAGPTLLTIPPEMRNRIYREALVQGNIYNSRMWGPPPDEPALLSVCHQIREEALSIYYCENKFSFGVYDSKAGREQHFQRFLSDPRNTAKRCWHISRAAVFTDPNHIMHFSASTLSAVLALAASTAATPLSYNSTLESRDPNTFKLHVWNNCKFVKMAAIYSVTSDFRMVQHSTPTSIQPGKMITINAPFRESGMRLSGHAEWGTDGQWRNQALFEFGYSTYAGQEGTAYDISIMQGSDPDIGMGAYPIPNGRGSGKCLSKTCFPWLPAGSGGWLYPEQNDVGENAPDTVCYAGKSNFKVVFCP</sequence>
<reference evidence="1" key="1">
    <citation type="submission" date="2023-08" db="EMBL/GenBank/DDBJ databases">
        <title>Black Yeasts Isolated from many extreme environments.</title>
        <authorList>
            <person name="Coleine C."/>
            <person name="Stajich J.E."/>
            <person name="Selbmann L."/>
        </authorList>
    </citation>
    <scope>NUCLEOTIDE SEQUENCE</scope>
    <source>
        <strain evidence="1">CCFEE 5810</strain>
    </source>
</reference>
<proteinExistence type="predicted"/>
<dbReference type="PANTHER" id="PTHR42085">
    <property type="entry name" value="F-BOX DOMAIN-CONTAINING PROTEIN"/>
    <property type="match status" value="1"/>
</dbReference>
<dbReference type="PANTHER" id="PTHR42085:SF1">
    <property type="entry name" value="F-BOX DOMAIN-CONTAINING PROTEIN"/>
    <property type="match status" value="1"/>
</dbReference>
<gene>
    <name evidence="1" type="ORF">LTR97_004421</name>
</gene>
<evidence type="ECO:0000313" key="2">
    <source>
        <dbReference type="Proteomes" id="UP001310594"/>
    </source>
</evidence>
<dbReference type="AlphaFoldDB" id="A0AAN7WLE0"/>
<protein>
    <submittedName>
        <fullName evidence="1">Uncharacterized protein</fullName>
    </submittedName>
</protein>
<evidence type="ECO:0000313" key="1">
    <source>
        <dbReference type="EMBL" id="KAK5701605.1"/>
    </source>
</evidence>
<dbReference type="InterPro" id="IPR038883">
    <property type="entry name" value="AN11006-like"/>
</dbReference>
<dbReference type="Proteomes" id="UP001310594">
    <property type="component" value="Unassembled WGS sequence"/>
</dbReference>
<organism evidence="1 2">
    <name type="scientific">Elasticomyces elasticus</name>
    <dbReference type="NCBI Taxonomy" id="574655"/>
    <lineage>
        <taxon>Eukaryota</taxon>
        <taxon>Fungi</taxon>
        <taxon>Dikarya</taxon>
        <taxon>Ascomycota</taxon>
        <taxon>Pezizomycotina</taxon>
        <taxon>Dothideomycetes</taxon>
        <taxon>Dothideomycetidae</taxon>
        <taxon>Mycosphaerellales</taxon>
        <taxon>Teratosphaeriaceae</taxon>
        <taxon>Elasticomyces</taxon>
    </lineage>
</organism>
<name>A0AAN7WLE0_9PEZI</name>